<dbReference type="AlphaFoldDB" id="A0A166SCS8"/>
<evidence type="ECO:0000313" key="2">
    <source>
        <dbReference type="Proteomes" id="UP000077407"/>
    </source>
</evidence>
<proteinExistence type="predicted"/>
<comment type="caution">
    <text evidence="1">The sequence shown here is derived from an EMBL/GenBank/DDBJ whole genome shotgun (WGS) entry which is preliminary data.</text>
</comment>
<evidence type="ECO:0000313" key="1">
    <source>
        <dbReference type="EMBL" id="OAA91993.1"/>
    </source>
</evidence>
<gene>
    <name evidence="1" type="ORF">WY13_00395</name>
</gene>
<dbReference type="Proteomes" id="UP000077407">
    <property type="component" value="Unassembled WGS sequence"/>
</dbReference>
<dbReference type="Pfam" id="PF08901">
    <property type="entry name" value="DUF1847"/>
    <property type="match status" value="1"/>
</dbReference>
<accession>A0A166SCS8</accession>
<sequence>MTHNGFEVVSIICKNDDVPKSFMGIKDDETVSGCTRKSMCNPIGQALLMNEQETEFNILLGLCVGAQYSGD</sequence>
<organism evidence="1 2">
    <name type="scientific">Clostridium ljungdahlii</name>
    <dbReference type="NCBI Taxonomy" id="1538"/>
    <lineage>
        <taxon>Bacteria</taxon>
        <taxon>Bacillati</taxon>
        <taxon>Bacillota</taxon>
        <taxon>Clostridia</taxon>
        <taxon>Eubacteriales</taxon>
        <taxon>Clostridiaceae</taxon>
        <taxon>Clostridium</taxon>
    </lineage>
</organism>
<name>A0A166SCS8_9CLOT</name>
<protein>
    <submittedName>
        <fullName evidence="1">Uncharacterized protein</fullName>
    </submittedName>
</protein>
<dbReference type="EMBL" id="LITT01000003">
    <property type="protein sequence ID" value="OAA91993.1"/>
    <property type="molecule type" value="Genomic_DNA"/>
</dbReference>
<dbReference type="InterPro" id="IPR014997">
    <property type="entry name" value="DUF1847"/>
</dbReference>
<dbReference type="PATRIC" id="fig|1538.10.peg.889"/>
<reference evidence="1 2" key="1">
    <citation type="journal article" date="2015" name="Biotechnol. Bioeng.">
        <title>Genome sequence and phenotypic characterization of Caulobacter segnis.</title>
        <authorList>
            <person name="Patel S."/>
            <person name="Fletcher B."/>
            <person name="Scott D.C."/>
            <person name="Ely B."/>
        </authorList>
    </citation>
    <scope>NUCLEOTIDE SEQUENCE [LARGE SCALE GENOMIC DNA]</scope>
    <source>
        <strain evidence="1 2">ERI-2</strain>
    </source>
</reference>